<keyword evidence="2" id="KW-1185">Reference proteome</keyword>
<dbReference type="EMBL" id="RXPE01000042">
    <property type="protein sequence ID" value="RTR23126.1"/>
    <property type="molecule type" value="Genomic_DNA"/>
</dbReference>
<reference evidence="1 2" key="1">
    <citation type="submission" date="2018-12" db="EMBL/GenBank/DDBJ databases">
        <title>Deinococcus radiophilus ATCC 27603 genome sequencing and assembly.</title>
        <authorList>
            <person name="Maclea K.S."/>
            <person name="Maynard C.R."/>
        </authorList>
    </citation>
    <scope>NUCLEOTIDE SEQUENCE [LARGE SCALE GENOMIC DNA]</scope>
    <source>
        <strain evidence="1 2">ATCC 27603</strain>
    </source>
</reference>
<gene>
    <name evidence="1" type="ORF">EJ104_12585</name>
</gene>
<protein>
    <submittedName>
        <fullName evidence="1">Uncharacterized protein</fullName>
    </submittedName>
</protein>
<accession>A0A3S0K799</accession>
<evidence type="ECO:0000313" key="1">
    <source>
        <dbReference type="EMBL" id="RTR23126.1"/>
    </source>
</evidence>
<dbReference type="AlphaFoldDB" id="A0A3S0K799"/>
<dbReference type="Proteomes" id="UP000277766">
    <property type="component" value="Unassembled WGS sequence"/>
</dbReference>
<sequence length="92" mass="10593">MYRRTDITALPPHVDSAWDLTPPDSQVLSEVRRTPLPLVGRAVYRFRRGDLPSPADDDVVLQIDHYLYGDGGAVTIWLHVPARMLSREWRRL</sequence>
<organism evidence="1 2">
    <name type="scientific">Deinococcus radiophilus</name>
    <dbReference type="NCBI Taxonomy" id="32062"/>
    <lineage>
        <taxon>Bacteria</taxon>
        <taxon>Thermotogati</taxon>
        <taxon>Deinococcota</taxon>
        <taxon>Deinococci</taxon>
        <taxon>Deinococcales</taxon>
        <taxon>Deinococcaceae</taxon>
        <taxon>Deinococcus</taxon>
    </lineage>
</organism>
<evidence type="ECO:0000313" key="2">
    <source>
        <dbReference type="Proteomes" id="UP000277766"/>
    </source>
</evidence>
<dbReference type="RefSeq" id="WP_126353338.1">
    <property type="nucleotide sequence ID" value="NZ_JBHSVX010000007.1"/>
</dbReference>
<proteinExistence type="predicted"/>
<comment type="caution">
    <text evidence="1">The sequence shown here is derived from an EMBL/GenBank/DDBJ whole genome shotgun (WGS) entry which is preliminary data.</text>
</comment>
<name>A0A3S0K799_9DEIO</name>